<keyword evidence="9" id="KW-0456">Lyase</keyword>
<dbReference type="PROSITE" id="PS51645">
    <property type="entry name" value="PHR_CRY_ALPHA_BETA"/>
    <property type="match status" value="1"/>
</dbReference>
<dbReference type="PRINTS" id="PR00147">
    <property type="entry name" value="DNAPHOTLYASE"/>
</dbReference>
<evidence type="ECO:0000256" key="5">
    <source>
        <dbReference type="PIRSR" id="PIRSR602081-1"/>
    </source>
</evidence>
<feature type="binding site" evidence="5">
    <location>
        <begin position="258"/>
        <end position="265"/>
    </location>
    <ligand>
        <name>FAD</name>
        <dbReference type="ChEBI" id="CHEBI:57692"/>
    </ligand>
</feature>
<dbReference type="Gene3D" id="1.25.40.80">
    <property type="match status" value="1"/>
</dbReference>
<name>A0A7G7W3E0_9BACT</name>
<comment type="similarity">
    <text evidence="7">Belongs to the DNA photolyase family.</text>
</comment>
<keyword evidence="3 5" id="KW-0274">FAD</keyword>
<comment type="cofactor">
    <cofactor evidence="5">
        <name>FAD</name>
        <dbReference type="ChEBI" id="CHEBI:57692"/>
    </cofactor>
    <text evidence="5">Binds 1 FAD per subunit.</text>
</comment>
<dbReference type="InterPro" id="IPR005101">
    <property type="entry name" value="Cryptochr/Photolyase_FAD-bd"/>
</dbReference>
<dbReference type="InterPro" id="IPR006050">
    <property type="entry name" value="DNA_photolyase_N"/>
</dbReference>
<dbReference type="GO" id="GO:0071949">
    <property type="term" value="F:FAD binding"/>
    <property type="evidence" value="ECO:0007669"/>
    <property type="project" value="TreeGrafter"/>
</dbReference>
<sequence>MATISLFWHRRDLRFEDNVGLAAALQAEHPVVPLFIFDPEILDKLENRHDARVTFIYDEVERLRQEAKAAGGSFLVRYGHPVQVIQQLLKELDVAAVYTNHDYEPYAATREAAVKELLDKHSVAFHTFKDQVIFEKDELLTKGGLPYKIYGPYKRSWLAKLTEQDYQTSPSASHLAKLATVKAGHHPTLQELGFERSKEPVPDRKLTLHTLEHYAATRDLPARDSTSRLGLHLRFGTVSIRKLVQRALAAHSDIWLSELIWRDFFMQLLWHFPHTATQSYDPKLRDIRWRNNEAEFQAWCEGRTGFPLIDAGMRQLNATGFMHNRVRMAAASFLIKNLLIDWRWGEAYFAEKLLDYEMASNVGNWQWVAGTGADSQPWFRVFSPDAQLAKFDKQHAYVKQWVPEFGTARYPAPIVEQAASRDRALAAYRASRERHS</sequence>
<dbReference type="AlphaFoldDB" id="A0A7G7W3E0"/>
<dbReference type="EMBL" id="CP060202">
    <property type="protein sequence ID" value="QNH60883.1"/>
    <property type="molecule type" value="Genomic_DNA"/>
</dbReference>
<dbReference type="GO" id="GO:0003904">
    <property type="term" value="F:deoxyribodipyrimidine photo-lyase activity"/>
    <property type="evidence" value="ECO:0007669"/>
    <property type="project" value="TreeGrafter"/>
</dbReference>
<evidence type="ECO:0000256" key="2">
    <source>
        <dbReference type="ARBA" id="ARBA00022630"/>
    </source>
</evidence>
<feature type="site" description="Electron transfer via tryptophanyl radical" evidence="6">
    <location>
        <position position="365"/>
    </location>
</feature>
<dbReference type="InterPro" id="IPR014729">
    <property type="entry name" value="Rossmann-like_a/b/a_fold"/>
</dbReference>
<dbReference type="InterPro" id="IPR036155">
    <property type="entry name" value="Crypto/Photolyase_N_sf"/>
</dbReference>
<evidence type="ECO:0000256" key="6">
    <source>
        <dbReference type="PIRSR" id="PIRSR602081-2"/>
    </source>
</evidence>
<dbReference type="Gene3D" id="3.40.50.620">
    <property type="entry name" value="HUPs"/>
    <property type="match status" value="1"/>
</dbReference>
<evidence type="ECO:0000259" key="8">
    <source>
        <dbReference type="PROSITE" id="PS51645"/>
    </source>
</evidence>
<protein>
    <submittedName>
        <fullName evidence="9">Deoxyribodipyrimidine photo-lyase</fullName>
    </submittedName>
</protein>
<dbReference type="InterPro" id="IPR002081">
    <property type="entry name" value="Cryptochrome/DNA_photolyase_1"/>
</dbReference>
<evidence type="ECO:0000313" key="9">
    <source>
        <dbReference type="EMBL" id="QNH60883.1"/>
    </source>
</evidence>
<proteinExistence type="inferred from homology"/>
<feature type="domain" description="Photolyase/cryptochrome alpha/beta" evidence="8">
    <location>
        <begin position="3"/>
        <end position="133"/>
    </location>
</feature>
<evidence type="ECO:0000256" key="7">
    <source>
        <dbReference type="RuleBase" id="RU004182"/>
    </source>
</evidence>
<dbReference type="GO" id="GO:0006950">
    <property type="term" value="P:response to stress"/>
    <property type="evidence" value="ECO:0007669"/>
    <property type="project" value="UniProtKB-ARBA"/>
</dbReference>
<reference evidence="9 10" key="1">
    <citation type="submission" date="2020-08" db="EMBL/GenBank/DDBJ databases">
        <title>Hymenobacter sp. S2-20-2 genome sequencing.</title>
        <authorList>
            <person name="Jin L."/>
        </authorList>
    </citation>
    <scope>NUCLEOTIDE SEQUENCE [LARGE SCALE GENOMIC DNA]</scope>
    <source>
        <strain evidence="9 10">S2-20-2</strain>
    </source>
</reference>
<feature type="site" description="Electron transfer via tryptophanyl radical" evidence="6">
    <location>
        <position position="342"/>
    </location>
</feature>
<dbReference type="SUPFAM" id="SSF48173">
    <property type="entry name" value="Cryptochrome/photolyase FAD-binding domain"/>
    <property type="match status" value="1"/>
</dbReference>
<evidence type="ECO:0000256" key="3">
    <source>
        <dbReference type="ARBA" id="ARBA00022827"/>
    </source>
</evidence>
<dbReference type="Proteomes" id="UP000515489">
    <property type="component" value="Chromosome"/>
</dbReference>
<dbReference type="GO" id="GO:0006139">
    <property type="term" value="P:nucleobase-containing compound metabolic process"/>
    <property type="evidence" value="ECO:0007669"/>
    <property type="project" value="UniProtKB-ARBA"/>
</dbReference>
<dbReference type="PROSITE" id="PS00394">
    <property type="entry name" value="DNA_PHOTOLYASES_1_1"/>
    <property type="match status" value="1"/>
</dbReference>
<feature type="binding site" evidence="5">
    <location>
        <position position="255"/>
    </location>
    <ligand>
        <name>FAD</name>
        <dbReference type="ChEBI" id="CHEBI:57692"/>
    </ligand>
</feature>
<keyword evidence="10" id="KW-1185">Reference proteome</keyword>
<feature type="binding site" evidence="5">
    <location>
        <position position="214"/>
    </location>
    <ligand>
        <name>FAD</name>
        <dbReference type="ChEBI" id="CHEBI:57692"/>
    </ligand>
</feature>
<feature type="site" description="Electron transfer via tryptophanyl radical" evidence="6">
    <location>
        <position position="289"/>
    </location>
</feature>
<gene>
    <name evidence="9" type="ORF">H4317_11875</name>
</gene>
<dbReference type="Gene3D" id="1.10.579.10">
    <property type="entry name" value="DNA Cyclobutane Dipyrimidine Photolyase, subunit A, domain 3"/>
    <property type="match status" value="1"/>
</dbReference>
<comment type="cofactor">
    <cofactor evidence="1">
        <name>(6R)-5,10-methylene-5,6,7,8-tetrahydrofolate</name>
        <dbReference type="ChEBI" id="CHEBI:15636"/>
    </cofactor>
</comment>
<organism evidence="9 10">
    <name type="scientific">Hymenobacter sediminicola</name>
    <dbReference type="NCBI Taxonomy" id="2761579"/>
    <lineage>
        <taxon>Bacteria</taxon>
        <taxon>Pseudomonadati</taxon>
        <taxon>Bacteroidota</taxon>
        <taxon>Cytophagia</taxon>
        <taxon>Cytophagales</taxon>
        <taxon>Hymenobacteraceae</taxon>
        <taxon>Hymenobacter</taxon>
    </lineage>
</organism>
<evidence type="ECO:0000256" key="4">
    <source>
        <dbReference type="ARBA" id="ARBA00022991"/>
    </source>
</evidence>
<dbReference type="InterPro" id="IPR018394">
    <property type="entry name" value="DNA_photolyase_1_CS_C"/>
</dbReference>
<dbReference type="GO" id="GO:0003677">
    <property type="term" value="F:DNA binding"/>
    <property type="evidence" value="ECO:0007669"/>
    <property type="project" value="TreeGrafter"/>
</dbReference>
<dbReference type="KEGG" id="hsk:H4317_11875"/>
<dbReference type="RefSeq" id="WP_185886814.1">
    <property type="nucleotide sequence ID" value="NZ_CP060202.1"/>
</dbReference>
<dbReference type="PANTHER" id="PTHR11455:SF9">
    <property type="entry name" value="CRYPTOCHROME CIRCADIAN CLOCK 5 ISOFORM X1"/>
    <property type="match status" value="1"/>
</dbReference>
<keyword evidence="2 5" id="KW-0285">Flavoprotein</keyword>
<keyword evidence="4 7" id="KW-0157">Chromophore</keyword>
<evidence type="ECO:0000256" key="1">
    <source>
        <dbReference type="ARBA" id="ARBA00001932"/>
    </source>
</evidence>
<dbReference type="Pfam" id="PF03441">
    <property type="entry name" value="FAD_binding_7"/>
    <property type="match status" value="1"/>
</dbReference>
<accession>A0A7G7W3E0</accession>
<dbReference type="InterPro" id="IPR036134">
    <property type="entry name" value="Crypto/Photolyase_FAD-like_sf"/>
</dbReference>
<dbReference type="SUPFAM" id="SSF52425">
    <property type="entry name" value="Cryptochrome/photolyase, N-terminal domain"/>
    <property type="match status" value="1"/>
</dbReference>
<dbReference type="PANTHER" id="PTHR11455">
    <property type="entry name" value="CRYPTOCHROME"/>
    <property type="match status" value="1"/>
</dbReference>
<dbReference type="Pfam" id="PF00875">
    <property type="entry name" value="DNA_photolyase"/>
    <property type="match status" value="1"/>
</dbReference>
<evidence type="ECO:0000313" key="10">
    <source>
        <dbReference type="Proteomes" id="UP000515489"/>
    </source>
</evidence>